<dbReference type="Gene3D" id="3.40.50.360">
    <property type="match status" value="1"/>
</dbReference>
<protein>
    <submittedName>
        <fullName evidence="6">FMN reductase</fullName>
    </submittedName>
</protein>
<accession>A0AA43ZGZ0</accession>
<dbReference type="AlphaFoldDB" id="A0AA43ZGZ0"/>
<keyword evidence="2" id="KW-0285">Flavoprotein</keyword>
<name>A0AA43ZGZ0_9HYPH</name>
<dbReference type="InterPro" id="IPR005025">
    <property type="entry name" value="FMN_Rdtase-like_dom"/>
</dbReference>
<gene>
    <name evidence="6" type="primary">msuE</name>
    <name evidence="6" type="ORF">G8E10_13450</name>
</gene>
<dbReference type="PANTHER" id="PTHR43408:SF2">
    <property type="entry name" value="FMN REDUCTASE (NADPH)"/>
    <property type="match status" value="1"/>
</dbReference>
<evidence type="ECO:0000256" key="3">
    <source>
        <dbReference type="ARBA" id="ARBA00022643"/>
    </source>
</evidence>
<dbReference type="Pfam" id="PF03358">
    <property type="entry name" value="FMN_red"/>
    <property type="match status" value="1"/>
</dbReference>
<comment type="similarity">
    <text evidence="1">Belongs to the SsuE family.</text>
</comment>
<organism evidence="6 7">
    <name type="scientific">Ferranicluibacter rubi</name>
    <dbReference type="NCBI Taxonomy" id="2715133"/>
    <lineage>
        <taxon>Bacteria</taxon>
        <taxon>Pseudomonadati</taxon>
        <taxon>Pseudomonadota</taxon>
        <taxon>Alphaproteobacteria</taxon>
        <taxon>Hyphomicrobiales</taxon>
        <taxon>Rhizobiaceae</taxon>
        <taxon>Ferranicluibacter</taxon>
    </lineage>
</organism>
<evidence type="ECO:0000313" key="7">
    <source>
        <dbReference type="Proteomes" id="UP001155840"/>
    </source>
</evidence>
<dbReference type="EMBL" id="JAANCM010000006">
    <property type="protein sequence ID" value="NHT76748.1"/>
    <property type="molecule type" value="Genomic_DNA"/>
</dbReference>
<dbReference type="InterPro" id="IPR051814">
    <property type="entry name" value="NAD(P)H-dep_FMN_reductase"/>
</dbReference>
<dbReference type="InterPro" id="IPR019912">
    <property type="entry name" value="FMN_Rdtase_MsuE-like"/>
</dbReference>
<evidence type="ECO:0000259" key="5">
    <source>
        <dbReference type="Pfam" id="PF03358"/>
    </source>
</evidence>
<dbReference type="InterPro" id="IPR029039">
    <property type="entry name" value="Flavoprotein-like_sf"/>
</dbReference>
<keyword evidence="7" id="KW-1185">Reference proteome</keyword>
<feature type="domain" description="NADPH-dependent FMN reductase-like" evidence="5">
    <location>
        <begin position="1"/>
        <end position="147"/>
    </location>
</feature>
<keyword evidence="4" id="KW-0560">Oxidoreductase</keyword>
<comment type="caution">
    <text evidence="6">The sequence shown here is derived from an EMBL/GenBank/DDBJ whole genome shotgun (WGS) entry which is preliminary data.</text>
</comment>
<reference evidence="6" key="1">
    <citation type="submission" date="2020-03" db="EMBL/GenBank/DDBJ databases">
        <title>Ferranicluibacter endophyticum gen. nov., sp. nov., a new genus isolated from Rubus ulmifolius Schott. stem.</title>
        <authorList>
            <person name="Roca-Couso R."/>
            <person name="Flores-Felix J.D."/>
            <person name="Igual J.M."/>
            <person name="Rivas R."/>
        </authorList>
    </citation>
    <scope>NUCLEOTIDE SEQUENCE</scope>
    <source>
        <strain evidence="6">CRRU44</strain>
    </source>
</reference>
<keyword evidence="3" id="KW-0288">FMN</keyword>
<dbReference type="RefSeq" id="WP_167129610.1">
    <property type="nucleotide sequence ID" value="NZ_JAANCM010000006.1"/>
</dbReference>
<dbReference type="GO" id="GO:0016491">
    <property type="term" value="F:oxidoreductase activity"/>
    <property type="evidence" value="ECO:0007669"/>
    <property type="project" value="UniProtKB-KW"/>
</dbReference>
<evidence type="ECO:0000256" key="1">
    <source>
        <dbReference type="ARBA" id="ARBA00005990"/>
    </source>
</evidence>
<evidence type="ECO:0000313" key="6">
    <source>
        <dbReference type="EMBL" id="NHT76748.1"/>
    </source>
</evidence>
<dbReference type="Proteomes" id="UP001155840">
    <property type="component" value="Unassembled WGS sequence"/>
</dbReference>
<evidence type="ECO:0000256" key="4">
    <source>
        <dbReference type="ARBA" id="ARBA00023002"/>
    </source>
</evidence>
<dbReference type="SUPFAM" id="SSF52218">
    <property type="entry name" value="Flavoproteins"/>
    <property type="match status" value="1"/>
</dbReference>
<proteinExistence type="inferred from homology"/>
<dbReference type="NCBIfam" id="TIGR03566">
    <property type="entry name" value="FMN_reduc_MsuE"/>
    <property type="match status" value="1"/>
</dbReference>
<sequence>MKILGLSGNVKQPSRTAALVTAIVDAVGVQGQARGAVSRVIELVDAAPVLFRALRADQLDAEGRAIVDAVEAADVLVVGSPVYRASYTGALKHLFDLVDYRALAGKPVILAATGGTPLHGLMTEHQLRPLFGFFNALTLPAAIYATEADFTNHTLTNPAMRTRIERAVSELERVLPPDATRAHADFVHTDAERTSRPLLSAASA</sequence>
<evidence type="ECO:0000256" key="2">
    <source>
        <dbReference type="ARBA" id="ARBA00022630"/>
    </source>
</evidence>
<dbReference type="PANTHER" id="PTHR43408">
    <property type="entry name" value="FMN REDUCTASE (NADPH)"/>
    <property type="match status" value="1"/>
</dbReference>